<accession>A0ABW5A0L6</accession>
<keyword evidence="3" id="KW-1185">Reference proteome</keyword>
<dbReference type="Proteomes" id="UP001597343">
    <property type="component" value="Unassembled WGS sequence"/>
</dbReference>
<feature type="domain" description="DUF1540" evidence="1">
    <location>
        <begin position="4"/>
        <end position="64"/>
    </location>
</feature>
<evidence type="ECO:0000313" key="3">
    <source>
        <dbReference type="Proteomes" id="UP001597343"/>
    </source>
</evidence>
<protein>
    <submittedName>
        <fullName evidence="2">DUF1540 domain-containing protein</fullName>
    </submittedName>
</protein>
<proteinExistence type="predicted"/>
<organism evidence="2 3">
    <name type="scientific">Tumebacillus lipolyticus</name>
    <dbReference type="NCBI Taxonomy" id="1280370"/>
    <lineage>
        <taxon>Bacteria</taxon>
        <taxon>Bacillati</taxon>
        <taxon>Bacillota</taxon>
        <taxon>Bacilli</taxon>
        <taxon>Bacillales</taxon>
        <taxon>Alicyclobacillaceae</taxon>
        <taxon>Tumebacillus</taxon>
    </lineage>
</organism>
<dbReference type="Pfam" id="PF07561">
    <property type="entry name" value="DUF1540"/>
    <property type="match status" value="1"/>
</dbReference>
<gene>
    <name evidence="2" type="ORF">ACFSOY_17555</name>
</gene>
<sequence>MPEVRCSVSNCEYWANGGGCNANSILVEIDAHAGKNFDSEVGEIGEGVHKDYAPNCSATMCHTFKKKQQS</sequence>
<comment type="caution">
    <text evidence="2">The sequence shown here is derived from an EMBL/GenBank/DDBJ whole genome shotgun (WGS) entry which is preliminary data.</text>
</comment>
<name>A0ABW5A0L6_9BACL</name>
<dbReference type="EMBL" id="JBHUIO010000011">
    <property type="protein sequence ID" value="MFD2171772.1"/>
    <property type="molecule type" value="Genomic_DNA"/>
</dbReference>
<dbReference type="InterPro" id="IPR011437">
    <property type="entry name" value="DUF1540"/>
</dbReference>
<evidence type="ECO:0000259" key="1">
    <source>
        <dbReference type="Pfam" id="PF07561"/>
    </source>
</evidence>
<reference evidence="3" key="1">
    <citation type="journal article" date="2019" name="Int. J. Syst. Evol. Microbiol.">
        <title>The Global Catalogue of Microorganisms (GCM) 10K type strain sequencing project: providing services to taxonomists for standard genome sequencing and annotation.</title>
        <authorList>
            <consortium name="The Broad Institute Genomics Platform"/>
            <consortium name="The Broad Institute Genome Sequencing Center for Infectious Disease"/>
            <person name="Wu L."/>
            <person name="Ma J."/>
        </authorList>
    </citation>
    <scope>NUCLEOTIDE SEQUENCE [LARGE SCALE GENOMIC DNA]</scope>
    <source>
        <strain evidence="3">CGMCC 1.13574</strain>
    </source>
</reference>
<dbReference type="RefSeq" id="WP_386048864.1">
    <property type="nucleotide sequence ID" value="NZ_JBHUIO010000011.1"/>
</dbReference>
<evidence type="ECO:0000313" key="2">
    <source>
        <dbReference type="EMBL" id="MFD2171772.1"/>
    </source>
</evidence>